<dbReference type="eggNOG" id="arCOG04058">
    <property type="taxonomic scope" value="Archaea"/>
</dbReference>
<dbReference type="NCBIfam" id="TIGR00251">
    <property type="entry name" value="DUF167 family protein"/>
    <property type="match status" value="1"/>
</dbReference>
<protein>
    <recommendedName>
        <fullName evidence="2">UPF0235 protein Metbo_2086</fullName>
    </recommendedName>
</protein>
<dbReference type="HAMAP" id="MF_00634">
    <property type="entry name" value="UPF0235"/>
    <property type="match status" value="1"/>
</dbReference>
<name>F0TBW3_METLA</name>
<gene>
    <name evidence="3" type="ordered locus">Metbo_2086</name>
</gene>
<evidence type="ECO:0000256" key="2">
    <source>
        <dbReference type="HAMAP-Rule" id="MF_00634"/>
    </source>
</evidence>
<dbReference type="HOGENOM" id="CLU_130694_6_1_2"/>
<accession>F0TBW3</accession>
<dbReference type="EMBL" id="CP002551">
    <property type="protein sequence ID" value="ADZ10305.1"/>
    <property type="molecule type" value="Genomic_DNA"/>
</dbReference>
<dbReference type="InterPro" id="IPR036591">
    <property type="entry name" value="YggU-like_sf"/>
</dbReference>
<dbReference type="RefSeq" id="WP_013645656.1">
    <property type="nucleotide sequence ID" value="NC_015216.1"/>
</dbReference>
<proteinExistence type="inferred from homology"/>
<sequence length="100" mass="11616">MVEMEAITTTKDGVLLNIEVGTKSDNFRITGYNDWRKSFEIKIKAVPQKGKANKEIILEFAKLTNKRVEIISGHKSHRKTLKIYDINEEDLLKLIEQEIR</sequence>
<dbReference type="SMART" id="SM01152">
    <property type="entry name" value="DUF167"/>
    <property type="match status" value="1"/>
</dbReference>
<dbReference type="Proteomes" id="UP000007490">
    <property type="component" value="Chromosome"/>
</dbReference>
<organism evidence="3 4">
    <name type="scientific">Methanobacterium lacus (strain AL-21)</name>
    <dbReference type="NCBI Taxonomy" id="877455"/>
    <lineage>
        <taxon>Archaea</taxon>
        <taxon>Methanobacteriati</taxon>
        <taxon>Methanobacteriota</taxon>
        <taxon>Methanomada group</taxon>
        <taxon>Methanobacteria</taxon>
        <taxon>Methanobacteriales</taxon>
        <taxon>Methanobacteriaceae</taxon>
        <taxon>Methanobacterium</taxon>
    </lineage>
</organism>
<evidence type="ECO:0000256" key="1">
    <source>
        <dbReference type="ARBA" id="ARBA00010364"/>
    </source>
</evidence>
<keyword evidence="4" id="KW-1185">Reference proteome</keyword>
<dbReference type="Pfam" id="PF02594">
    <property type="entry name" value="DUF167"/>
    <property type="match status" value="1"/>
</dbReference>
<evidence type="ECO:0000313" key="4">
    <source>
        <dbReference type="Proteomes" id="UP000007490"/>
    </source>
</evidence>
<dbReference type="GeneID" id="10278548"/>
<reference evidence="3 4" key="2">
    <citation type="journal article" date="2014" name="Int. J. Syst. Evol. Microbiol.">
        <title>Methanobacterium paludis sp. nov. and a novel strain of Methanobacterium lacus isolated from northern peatlands.</title>
        <authorList>
            <person name="Cadillo-Quiroz H."/>
            <person name="Brauer S.L."/>
            <person name="Goodson N."/>
            <person name="Yavitt J.B."/>
            <person name="Zinder S.H."/>
        </authorList>
    </citation>
    <scope>NUCLEOTIDE SEQUENCE [LARGE SCALE GENOMIC DNA]</scope>
    <source>
        <strain evidence="3 4">AL-21</strain>
    </source>
</reference>
<reference evidence="4" key="1">
    <citation type="submission" date="2011-02" db="EMBL/GenBank/DDBJ databases">
        <title>Complete sequence of Methanobacterium sp. AL-21.</title>
        <authorList>
            <consortium name="US DOE Joint Genome Institute"/>
            <person name="Lucas S."/>
            <person name="Copeland A."/>
            <person name="Lapidus A."/>
            <person name="Cheng J.-F."/>
            <person name="Goodwin L."/>
            <person name="Pitluck S."/>
            <person name="Chertkov O."/>
            <person name="Detter J.C."/>
            <person name="Han C."/>
            <person name="Tapia R."/>
            <person name="Land M."/>
            <person name="Hauser L."/>
            <person name="Kyrpides N."/>
            <person name="Ivanova N."/>
            <person name="Mikhailova N."/>
            <person name="Pagani I."/>
            <person name="Cadillo-Quiroz H."/>
            <person name="Imachi H."/>
            <person name="Zinder S."/>
            <person name="Liu W."/>
            <person name="Woyke T."/>
        </authorList>
    </citation>
    <scope>NUCLEOTIDE SEQUENCE [LARGE SCALE GENOMIC DNA]</scope>
    <source>
        <strain evidence="4">AL-21</strain>
    </source>
</reference>
<dbReference type="InterPro" id="IPR003746">
    <property type="entry name" value="DUF167"/>
</dbReference>
<comment type="similarity">
    <text evidence="1 2">Belongs to the UPF0235 family.</text>
</comment>
<dbReference type="KEGG" id="mel:Metbo_2086"/>
<dbReference type="AlphaFoldDB" id="F0TBW3"/>
<dbReference type="SUPFAM" id="SSF69786">
    <property type="entry name" value="YggU-like"/>
    <property type="match status" value="1"/>
</dbReference>
<dbReference type="STRING" id="877455.Metbo_2086"/>
<evidence type="ECO:0000313" key="3">
    <source>
        <dbReference type="EMBL" id="ADZ10305.1"/>
    </source>
</evidence>
<dbReference type="Gene3D" id="3.30.1200.10">
    <property type="entry name" value="YggU-like"/>
    <property type="match status" value="1"/>
</dbReference>